<feature type="compositionally biased region" description="Polar residues" evidence="1">
    <location>
        <begin position="254"/>
        <end position="264"/>
    </location>
</feature>
<feature type="region of interest" description="Disordered" evidence="1">
    <location>
        <begin position="295"/>
        <end position="330"/>
    </location>
</feature>
<reference evidence="2" key="1">
    <citation type="submission" date="2017-04" db="EMBL/GenBank/DDBJ databases">
        <title>Population genomics of picophytoplankton unveils novel chromosome hypervariability.</title>
        <authorList>
            <consortium name="DOE Joint Genome Institute"/>
            <person name="Blanc-Mathieu R."/>
            <person name="Krasovec M."/>
            <person name="Hebrard M."/>
            <person name="Yau S."/>
            <person name="Desgranges E."/>
            <person name="Martin J."/>
            <person name="Schackwitz W."/>
            <person name="Kuo A."/>
            <person name="Salin G."/>
            <person name="Donnadieu C."/>
            <person name="Desdevises Y."/>
            <person name="Sanchez-Ferandin S."/>
            <person name="Moreau H."/>
            <person name="Rivals E."/>
            <person name="Grigoriev I.V."/>
            <person name="Grimsley N."/>
            <person name="Eyre-Walker A."/>
            <person name="Piganeau G."/>
        </authorList>
    </citation>
    <scope>NUCLEOTIDE SEQUENCE [LARGE SCALE GENOMIC DNA]</scope>
    <source>
        <strain evidence="2">RCC 1115</strain>
    </source>
</reference>
<evidence type="ECO:0000256" key="1">
    <source>
        <dbReference type="SAM" id="MobiDB-lite"/>
    </source>
</evidence>
<accession>A0A1Y5IHV6</accession>
<dbReference type="Proteomes" id="UP000195557">
    <property type="component" value="Unassembled WGS sequence"/>
</dbReference>
<evidence type="ECO:0000313" key="2">
    <source>
        <dbReference type="EMBL" id="OUS47754.1"/>
    </source>
</evidence>
<feature type="region of interest" description="Disordered" evidence="1">
    <location>
        <begin position="247"/>
        <end position="277"/>
    </location>
</feature>
<protein>
    <submittedName>
        <fullName evidence="2">Uncharacterized protein</fullName>
    </submittedName>
</protein>
<dbReference type="EMBL" id="KZ155776">
    <property type="protein sequence ID" value="OUS47754.1"/>
    <property type="molecule type" value="Genomic_DNA"/>
</dbReference>
<name>A0A1Y5IHV6_OSTTA</name>
<feature type="region of interest" description="Disordered" evidence="1">
    <location>
        <begin position="5"/>
        <end position="45"/>
    </location>
</feature>
<feature type="compositionally biased region" description="Low complexity" evidence="1">
    <location>
        <begin position="296"/>
        <end position="330"/>
    </location>
</feature>
<organism evidence="2">
    <name type="scientific">Ostreococcus tauri</name>
    <name type="common">Marine green alga</name>
    <dbReference type="NCBI Taxonomy" id="70448"/>
    <lineage>
        <taxon>Eukaryota</taxon>
        <taxon>Viridiplantae</taxon>
        <taxon>Chlorophyta</taxon>
        <taxon>Mamiellophyceae</taxon>
        <taxon>Mamiellales</taxon>
        <taxon>Bathycoccaceae</taxon>
        <taxon>Ostreococcus</taxon>
    </lineage>
</organism>
<gene>
    <name evidence="2" type="ORF">BE221DRAFT_70470</name>
</gene>
<feature type="region of interest" description="Disordered" evidence="1">
    <location>
        <begin position="117"/>
        <end position="156"/>
    </location>
</feature>
<feature type="compositionally biased region" description="Low complexity" evidence="1">
    <location>
        <begin position="127"/>
        <end position="141"/>
    </location>
</feature>
<dbReference type="AlphaFoldDB" id="A0A1Y5IHV6"/>
<proteinExistence type="predicted"/>
<sequence length="415" mass="43329">MKCIILHQERSVRPATARANQESARRRTGPARASRTTLAPSDPAATLRATTSVSSWTMRTPRGCSMAGLGRVTMSSTRTPLWTPTTWGKGEKPLGNAASMAPPRELTCAMCTRSANATSTLPPPESIPIISSPAPSSAPMTTSPPPERTSPNSPTRTLFAATAPPPVLTLILSANTASTWNFPPRLSSSVSVSTYTTEPTSFPPMMTSPPCVCTLESALTLERARTLPPRVSTSMIDPLIVPNPTSPPFVRNFNPASTTDSTKTLEPLPSSAASTPQKRGGIVALIVTAPDVPAMRPSLTTTISPLSPSLRTSNPSPRSPTPSARAPASAAEPCPSFIVTSTSISSPGAFAGTTSTVTSSIALSTRIVEPGATSRRIRDAKNLNRNASKPPNVLVVALDAASRASIDAHRARDAV</sequence>